<keyword evidence="2" id="KW-1185">Reference proteome</keyword>
<evidence type="ECO:0000313" key="2">
    <source>
        <dbReference type="Proteomes" id="UP001620626"/>
    </source>
</evidence>
<dbReference type="AlphaFoldDB" id="A0ABD2KN97"/>
<name>A0ABD2KN97_9BILA</name>
<dbReference type="Proteomes" id="UP001620626">
    <property type="component" value="Unassembled WGS sequence"/>
</dbReference>
<accession>A0ABD2KN97</accession>
<sequence length="243" mass="27266">MDDDLASLHLQCAAIVIPLQSAFGIGFEFWDAAQTFNSSGPFGIEHRRNGRIEHERMPSIWSVSHMPMALPVQRATQNTDAINQTTADMNANMDTITTRLDQLVDKVDTLEWSDTNDNRASLQGNCTVVRRTVFEPEEDEETLNVLTTVDPFASIKNDQILNSSRDSVEEGNEMVRIGSNHREINFLNLEQTEVEANEIGVAVQNVFIVAELDMLLIVVETGDPIFKEMAHHLTLTELLIMPQ</sequence>
<proteinExistence type="predicted"/>
<gene>
    <name evidence="1" type="ORF">niasHT_022414</name>
</gene>
<dbReference type="EMBL" id="JBICBT010000724">
    <property type="protein sequence ID" value="KAL3103899.1"/>
    <property type="molecule type" value="Genomic_DNA"/>
</dbReference>
<comment type="caution">
    <text evidence="1">The sequence shown here is derived from an EMBL/GenBank/DDBJ whole genome shotgun (WGS) entry which is preliminary data.</text>
</comment>
<evidence type="ECO:0000313" key="1">
    <source>
        <dbReference type="EMBL" id="KAL3103899.1"/>
    </source>
</evidence>
<protein>
    <submittedName>
        <fullName evidence="1">Uncharacterized protein</fullName>
    </submittedName>
</protein>
<reference evidence="1 2" key="1">
    <citation type="submission" date="2024-10" db="EMBL/GenBank/DDBJ databases">
        <authorList>
            <person name="Kim D."/>
        </authorList>
    </citation>
    <scope>NUCLEOTIDE SEQUENCE [LARGE SCALE GENOMIC DNA]</scope>
    <source>
        <strain evidence="1">BH-2024</strain>
    </source>
</reference>
<organism evidence="1 2">
    <name type="scientific">Heterodera trifolii</name>
    <dbReference type="NCBI Taxonomy" id="157864"/>
    <lineage>
        <taxon>Eukaryota</taxon>
        <taxon>Metazoa</taxon>
        <taxon>Ecdysozoa</taxon>
        <taxon>Nematoda</taxon>
        <taxon>Chromadorea</taxon>
        <taxon>Rhabditida</taxon>
        <taxon>Tylenchina</taxon>
        <taxon>Tylenchomorpha</taxon>
        <taxon>Tylenchoidea</taxon>
        <taxon>Heteroderidae</taxon>
        <taxon>Heteroderinae</taxon>
        <taxon>Heterodera</taxon>
    </lineage>
</organism>